<evidence type="ECO:0000313" key="4">
    <source>
        <dbReference type="Proteomes" id="UP000240621"/>
    </source>
</evidence>
<accession>A0A2P8CIB0</accession>
<dbReference type="RefSeq" id="WP_106541243.1">
    <property type="nucleotide sequence ID" value="NZ_BLAU01000001.1"/>
</dbReference>
<dbReference type="Pfam" id="PF14493">
    <property type="entry name" value="HTH_40"/>
    <property type="match status" value="1"/>
</dbReference>
<dbReference type="Proteomes" id="UP000396862">
    <property type="component" value="Unassembled WGS sequence"/>
</dbReference>
<dbReference type="GO" id="GO:0003678">
    <property type="term" value="F:DNA helicase activity"/>
    <property type="evidence" value="ECO:0007669"/>
    <property type="project" value="InterPro"/>
</dbReference>
<dbReference type="Pfam" id="PF05970">
    <property type="entry name" value="PIF1"/>
    <property type="match status" value="1"/>
</dbReference>
<dbReference type="InterPro" id="IPR029491">
    <property type="entry name" value="Helicase_HTH"/>
</dbReference>
<sequence length="822" mass="94234">MTPNPEIDLARKFVWYTNRNVFLTGKAGTGKTTFLQNLKVNPLKRTIVVAPTGVAAINAGGVTIHSFFQLPFGPILTKKITGVTNQQRSNEQRYRFSKTKINIIRTLDLLVIDEISMVRADVLDGIDEVLRRYRRADVPFGGVQLLLIGDLQQLPPVVKKEEWELLKSYYDTFYFFSSHALADSKPVNIELKTIFRQQDEEFIRILNEIRDDRLTPGSLQTLNDRFHPSYLHGDNEGYITLTTHNAGAESINHQKLARLGTQLYTFEAEVQGDFPSYNYPAPANLQLKEGAQVMFLKNDTSYRKQYYNGKIGVVTELDEEHIEVSFPGEDERVEVEKEEWRNIQYTIHPGTKNIEEKEVGKFIQYPLKLAWAITIHKSQGLTFDKAVIDAHAAFAHGQTYVALSRCKTLEGLRLSTPLSSDAVICDPMVRHFNSKVAANKPDSQDFAKSRRAYQQMLLNELFNFHSIEKQINNLFHLIDTNEESVQGNLKNKLMELSNVHLPHLKDVSIKFQNQCNRLFQENRYPETDSFFNERISKAGIYFKEYLENQWQPAFGKLYYESDNRAIQKSLDELSEKIEGETTQKIKSFTAVSTGFDLVSYLRTRALAQLGDMEVERKPKIILNDSDVIHPELYQELKAWRYQLSNEAGVALYSIVSQKSLRLIANELPTTIKQLGSINGIGKKKLTQHGDDILKIVQEYCHKKNIPIRKDSNHPPLREKKEDTKQVTFNLYQQGMDIPAISKQRGLTTGTIERHLAYYVEQGTLEITDFVREETIKTISPLIKSDKTRSLSEIKSLAGDEVTFSDLHFVISHLKRKEVEKAK</sequence>
<dbReference type="Gene3D" id="2.30.30.940">
    <property type="match status" value="1"/>
</dbReference>
<dbReference type="SMART" id="SM00341">
    <property type="entry name" value="HRDC"/>
    <property type="match status" value="1"/>
</dbReference>
<dbReference type="PANTHER" id="PTHR47642">
    <property type="entry name" value="ATP-DEPENDENT DNA HELICASE"/>
    <property type="match status" value="1"/>
</dbReference>
<evidence type="ECO:0000313" key="5">
    <source>
        <dbReference type="Proteomes" id="UP000396862"/>
    </source>
</evidence>
<evidence type="ECO:0000313" key="2">
    <source>
        <dbReference type="EMBL" id="GET20828.1"/>
    </source>
</evidence>
<dbReference type="InterPro" id="IPR051055">
    <property type="entry name" value="PIF1_helicase"/>
</dbReference>
<dbReference type="GO" id="GO:0000723">
    <property type="term" value="P:telomere maintenance"/>
    <property type="evidence" value="ECO:0007669"/>
    <property type="project" value="InterPro"/>
</dbReference>
<dbReference type="FunFam" id="3.40.50.300:FF:001498">
    <property type="entry name" value="ATP-dependent DNA helicase"/>
    <property type="match status" value="1"/>
</dbReference>
<name>A0A2P8CIB0_9BACT</name>
<evidence type="ECO:0000259" key="1">
    <source>
        <dbReference type="PROSITE" id="PS50967"/>
    </source>
</evidence>
<dbReference type="InterPro" id="IPR002121">
    <property type="entry name" value="HRDC_dom"/>
</dbReference>
<protein>
    <submittedName>
        <fullName evidence="3">HRDC domain-containing protein</fullName>
    </submittedName>
    <submittedName>
        <fullName evidence="2">Helicase</fullName>
    </submittedName>
</protein>
<reference evidence="2 5" key="2">
    <citation type="submission" date="2019-10" db="EMBL/GenBank/DDBJ databases">
        <title>Prolixibacter strains distinguished by the presence of nitrate reductase genes were adept at nitrate-dependent anaerobic corrosion of metallic iron and carbon steel.</title>
        <authorList>
            <person name="Iino T."/>
            <person name="Shono N."/>
            <person name="Ito K."/>
            <person name="Nakamura R."/>
            <person name="Sueoka K."/>
            <person name="Harayama S."/>
            <person name="Ohkuma M."/>
        </authorList>
    </citation>
    <scope>NUCLEOTIDE SEQUENCE [LARGE SCALE GENOMIC DNA]</scope>
    <source>
        <strain evidence="2 5">MIC1-1</strain>
    </source>
</reference>
<reference evidence="3 4" key="1">
    <citation type="submission" date="2018-03" db="EMBL/GenBank/DDBJ databases">
        <title>Genomic Encyclopedia of Archaeal and Bacterial Type Strains, Phase II (KMG-II): from individual species to whole genera.</title>
        <authorList>
            <person name="Goeker M."/>
        </authorList>
    </citation>
    <scope>NUCLEOTIDE SEQUENCE [LARGE SCALE GENOMIC DNA]</scope>
    <source>
        <strain evidence="3 4">DSM 27267</strain>
    </source>
</reference>
<dbReference type="EMBL" id="PYGC01000002">
    <property type="protein sequence ID" value="PSK84662.1"/>
    <property type="molecule type" value="Genomic_DNA"/>
</dbReference>
<evidence type="ECO:0000313" key="3">
    <source>
        <dbReference type="EMBL" id="PSK84662.1"/>
    </source>
</evidence>
<dbReference type="EMBL" id="BLAU01000001">
    <property type="protein sequence ID" value="GET20828.1"/>
    <property type="molecule type" value="Genomic_DNA"/>
</dbReference>
<feature type="domain" description="HRDC" evidence="1">
    <location>
        <begin position="626"/>
        <end position="706"/>
    </location>
</feature>
<dbReference type="CDD" id="cd18809">
    <property type="entry name" value="SF1_C_RecD"/>
    <property type="match status" value="1"/>
</dbReference>
<keyword evidence="2" id="KW-0378">Hydrolase</keyword>
<dbReference type="Gene3D" id="1.10.150.80">
    <property type="entry name" value="HRDC domain"/>
    <property type="match status" value="1"/>
</dbReference>
<dbReference type="Pfam" id="PF00570">
    <property type="entry name" value="HRDC"/>
    <property type="match status" value="1"/>
</dbReference>
<proteinExistence type="predicted"/>
<dbReference type="AlphaFoldDB" id="A0A2P8CIB0"/>
<dbReference type="PROSITE" id="PS50967">
    <property type="entry name" value="HRDC"/>
    <property type="match status" value="1"/>
</dbReference>
<dbReference type="Gene3D" id="3.40.50.300">
    <property type="entry name" value="P-loop containing nucleotide triphosphate hydrolases"/>
    <property type="match status" value="1"/>
</dbReference>
<dbReference type="GO" id="GO:0003676">
    <property type="term" value="F:nucleic acid binding"/>
    <property type="evidence" value="ECO:0007669"/>
    <property type="project" value="InterPro"/>
</dbReference>
<organism evidence="3 4">
    <name type="scientific">Prolixibacter denitrificans</name>
    <dbReference type="NCBI Taxonomy" id="1541063"/>
    <lineage>
        <taxon>Bacteria</taxon>
        <taxon>Pseudomonadati</taxon>
        <taxon>Bacteroidota</taxon>
        <taxon>Bacteroidia</taxon>
        <taxon>Marinilabiliales</taxon>
        <taxon>Prolixibacteraceae</taxon>
        <taxon>Prolixibacter</taxon>
    </lineage>
</organism>
<keyword evidence="2" id="KW-0067">ATP-binding</keyword>
<dbReference type="InterPro" id="IPR010997">
    <property type="entry name" value="HRDC-like_sf"/>
</dbReference>
<gene>
    <name evidence="3" type="ORF">CLV93_102452</name>
    <name evidence="2" type="ORF">JCM18694_10740</name>
</gene>
<dbReference type="InterPro" id="IPR044876">
    <property type="entry name" value="HRDC_dom_sf"/>
</dbReference>
<dbReference type="GO" id="GO:0000166">
    <property type="term" value="F:nucleotide binding"/>
    <property type="evidence" value="ECO:0007669"/>
    <property type="project" value="InterPro"/>
</dbReference>
<dbReference type="SUPFAM" id="SSF52540">
    <property type="entry name" value="P-loop containing nucleoside triphosphate hydrolases"/>
    <property type="match status" value="2"/>
</dbReference>
<dbReference type="OrthoDB" id="9763659at2"/>
<dbReference type="InterPro" id="IPR010285">
    <property type="entry name" value="DNA_helicase_pif1-like_DEAD"/>
</dbReference>
<keyword evidence="2" id="KW-0347">Helicase</keyword>
<dbReference type="SUPFAM" id="SSF47819">
    <property type="entry name" value="HRDC-like"/>
    <property type="match status" value="1"/>
</dbReference>
<comment type="caution">
    <text evidence="3">The sequence shown here is derived from an EMBL/GenBank/DDBJ whole genome shotgun (WGS) entry which is preliminary data.</text>
</comment>
<keyword evidence="5" id="KW-1185">Reference proteome</keyword>
<dbReference type="Proteomes" id="UP000240621">
    <property type="component" value="Unassembled WGS sequence"/>
</dbReference>
<dbReference type="InterPro" id="IPR027417">
    <property type="entry name" value="P-loop_NTPase"/>
</dbReference>
<keyword evidence="2" id="KW-0547">Nucleotide-binding</keyword>
<dbReference type="GO" id="GO:0006281">
    <property type="term" value="P:DNA repair"/>
    <property type="evidence" value="ECO:0007669"/>
    <property type="project" value="InterPro"/>
</dbReference>